<gene>
    <name evidence="10" type="ORF">BEMITA_LOCUS8927</name>
</gene>
<keyword evidence="2" id="KW-0677">Repeat</keyword>
<dbReference type="OrthoDB" id="10021675at2759"/>
<dbReference type="EMBL" id="OU963866">
    <property type="protein sequence ID" value="CAH0390184.1"/>
    <property type="molecule type" value="Genomic_DNA"/>
</dbReference>
<feature type="active site" description="Nucleophile" evidence="8">
    <location>
        <position position="514"/>
    </location>
</feature>
<evidence type="ECO:0000259" key="9">
    <source>
        <dbReference type="PROSITE" id="PS51635"/>
    </source>
</evidence>
<dbReference type="SUPFAM" id="SSF48403">
    <property type="entry name" value="Ankyrin repeat"/>
    <property type="match status" value="1"/>
</dbReference>
<dbReference type="GO" id="GO:0047499">
    <property type="term" value="F:calcium-independent phospholipase A2 activity"/>
    <property type="evidence" value="ECO:0007669"/>
    <property type="project" value="InterPro"/>
</dbReference>
<feature type="active site" description="Proton acceptor" evidence="8">
    <location>
        <position position="648"/>
    </location>
</feature>
<dbReference type="InterPro" id="IPR002641">
    <property type="entry name" value="PNPLA_dom"/>
</dbReference>
<feature type="repeat" description="ANK" evidence="7">
    <location>
        <begin position="150"/>
        <end position="186"/>
    </location>
</feature>
<dbReference type="InterPro" id="IPR016035">
    <property type="entry name" value="Acyl_Trfase/lysoPLipase"/>
</dbReference>
<reference evidence="10" key="1">
    <citation type="submission" date="2021-12" db="EMBL/GenBank/DDBJ databases">
        <authorList>
            <person name="King R."/>
        </authorList>
    </citation>
    <scope>NUCLEOTIDE SEQUENCE</scope>
</reference>
<evidence type="ECO:0000313" key="11">
    <source>
        <dbReference type="Proteomes" id="UP001152759"/>
    </source>
</evidence>
<evidence type="ECO:0000256" key="6">
    <source>
        <dbReference type="ARBA" id="ARBA00023422"/>
    </source>
</evidence>
<dbReference type="AlphaFoldDB" id="A0A9P0AAI7"/>
<evidence type="ECO:0000256" key="4">
    <source>
        <dbReference type="ARBA" id="ARBA00023043"/>
    </source>
</evidence>
<evidence type="ECO:0000313" key="10">
    <source>
        <dbReference type="EMBL" id="CAH0390184.1"/>
    </source>
</evidence>
<dbReference type="InterPro" id="IPR036770">
    <property type="entry name" value="Ankyrin_rpt-contain_sf"/>
</dbReference>
<dbReference type="KEGG" id="btab:109036560"/>
<evidence type="ECO:0000256" key="2">
    <source>
        <dbReference type="ARBA" id="ARBA00022737"/>
    </source>
</evidence>
<keyword evidence="5 8" id="KW-0443">Lipid metabolism</keyword>
<keyword evidence="8" id="KW-0442">Lipid degradation</keyword>
<name>A0A9P0AAI7_BEMTA</name>
<dbReference type="EC" id="3.1.1.4" evidence="1"/>
<dbReference type="InterPro" id="IPR002110">
    <property type="entry name" value="Ankyrin_rpt"/>
</dbReference>
<dbReference type="GO" id="GO:0005739">
    <property type="term" value="C:mitochondrion"/>
    <property type="evidence" value="ECO:0007669"/>
    <property type="project" value="TreeGrafter"/>
</dbReference>
<organism evidence="10 11">
    <name type="scientific">Bemisia tabaci</name>
    <name type="common">Sweetpotato whitefly</name>
    <name type="synonym">Aleurodes tabaci</name>
    <dbReference type="NCBI Taxonomy" id="7038"/>
    <lineage>
        <taxon>Eukaryota</taxon>
        <taxon>Metazoa</taxon>
        <taxon>Ecdysozoa</taxon>
        <taxon>Arthropoda</taxon>
        <taxon>Hexapoda</taxon>
        <taxon>Insecta</taxon>
        <taxon>Pterygota</taxon>
        <taxon>Neoptera</taxon>
        <taxon>Paraneoptera</taxon>
        <taxon>Hemiptera</taxon>
        <taxon>Sternorrhyncha</taxon>
        <taxon>Aleyrodoidea</taxon>
        <taxon>Aleyrodidae</taxon>
        <taxon>Aleyrodinae</taxon>
        <taxon>Bemisia</taxon>
    </lineage>
</organism>
<dbReference type="GO" id="GO:0016042">
    <property type="term" value="P:lipid catabolic process"/>
    <property type="evidence" value="ECO:0007669"/>
    <property type="project" value="UniProtKB-UniRule"/>
</dbReference>
<dbReference type="Pfam" id="PF01734">
    <property type="entry name" value="Patatin"/>
    <property type="match status" value="1"/>
</dbReference>
<evidence type="ECO:0000256" key="8">
    <source>
        <dbReference type="PROSITE-ProRule" id="PRU01161"/>
    </source>
</evidence>
<dbReference type="SMART" id="SM00248">
    <property type="entry name" value="ANK"/>
    <property type="match status" value="6"/>
</dbReference>
<dbReference type="PROSITE" id="PS51635">
    <property type="entry name" value="PNPLA"/>
    <property type="match status" value="1"/>
</dbReference>
<evidence type="ECO:0000256" key="7">
    <source>
        <dbReference type="PROSITE-ProRule" id="PRU00023"/>
    </source>
</evidence>
<accession>A0A9P0AAI7</accession>
<dbReference type="PROSITE" id="PS50088">
    <property type="entry name" value="ANK_REPEAT"/>
    <property type="match status" value="3"/>
</dbReference>
<feature type="repeat" description="ANK" evidence="7">
    <location>
        <begin position="313"/>
        <end position="345"/>
    </location>
</feature>
<evidence type="ECO:0000256" key="5">
    <source>
        <dbReference type="ARBA" id="ARBA00023098"/>
    </source>
</evidence>
<dbReference type="PANTHER" id="PTHR24139">
    <property type="entry name" value="CALCIUM-INDEPENDENT PHOSPHOLIPASE A2"/>
    <property type="match status" value="1"/>
</dbReference>
<dbReference type="PANTHER" id="PTHR24139:SF34">
    <property type="entry name" value="85_88 KDA CALCIUM-INDEPENDENT PHOSPHOLIPASE A2"/>
    <property type="match status" value="1"/>
</dbReference>
<dbReference type="Gene3D" id="3.40.1090.10">
    <property type="entry name" value="Cytosolic phospholipase A2 catalytic domain"/>
    <property type="match status" value="1"/>
</dbReference>
<keyword evidence="11" id="KW-1185">Reference proteome</keyword>
<dbReference type="Pfam" id="PF00023">
    <property type="entry name" value="Ank"/>
    <property type="match status" value="1"/>
</dbReference>
<feature type="repeat" description="ANK" evidence="7">
    <location>
        <begin position="220"/>
        <end position="252"/>
    </location>
</feature>
<evidence type="ECO:0000256" key="3">
    <source>
        <dbReference type="ARBA" id="ARBA00022801"/>
    </source>
</evidence>
<comment type="catalytic activity">
    <reaction evidence="6">
        <text>a 1,2-diacyl-sn-glycero-3-phosphocholine + H2O = a 1-acyl-sn-glycero-3-phosphocholine + a fatty acid + H(+)</text>
        <dbReference type="Rhea" id="RHEA:15801"/>
        <dbReference type="ChEBI" id="CHEBI:15377"/>
        <dbReference type="ChEBI" id="CHEBI:15378"/>
        <dbReference type="ChEBI" id="CHEBI:28868"/>
        <dbReference type="ChEBI" id="CHEBI:57643"/>
        <dbReference type="ChEBI" id="CHEBI:58168"/>
        <dbReference type="EC" id="3.1.1.4"/>
    </reaction>
    <physiologicalReaction direction="left-to-right" evidence="6">
        <dbReference type="Rhea" id="RHEA:15802"/>
    </physiologicalReaction>
</comment>
<feature type="domain" description="PNPLA" evidence="9">
    <location>
        <begin position="475"/>
        <end position="661"/>
    </location>
</feature>
<dbReference type="SUPFAM" id="SSF52151">
    <property type="entry name" value="FabD/lysophospholipase-like"/>
    <property type="match status" value="1"/>
</dbReference>
<dbReference type="Proteomes" id="UP001152759">
    <property type="component" value="Chromosome 5"/>
</dbReference>
<dbReference type="Gene3D" id="1.25.40.20">
    <property type="entry name" value="Ankyrin repeat-containing domain"/>
    <property type="match status" value="2"/>
</dbReference>
<protein>
    <recommendedName>
        <fullName evidence="1">phospholipase A2</fullName>
        <ecNumber evidence="1">3.1.1.4</ecNumber>
    </recommendedName>
</protein>
<sequence>MSWFRNISNFLSVETDKNKVIEVKSDKYVQWLVVERGSKGMMWYSKGSKNGSTDHELVLHLPSAQHSYSLFRSQDSEEAAQRFSILNEVLPALVEVASEVCNLNGIQRICDTLVENPYWTLAHLAVYLDLFDIIGTPAVADCINAVDPVTGLTPLLLALKSTQTSDKLKIIKLLLILGADSSYVDKDENSTLHFAADTSKEIIMALTEKSTTHLNLKNKKGFTPLHIACYEGKPECVKALCAAGANVNIEASITAGQSSSPPASSIGNFLDQQAKLSKEDVKMGGTPLHWCLSREVIEVLVTMNCDINARNFNGAPALHVMILRERFECVLALLSLNADLEIKDNSGQTALILAVQQKSIPIIQALIVFYVNLDSVNNSGNTARHIIASECEKNSSGDVQSTAAKILYLLHAVGAKRCLVATPECTSGCLPGGDFDGIPPPPPKMLPVRHVQALLEKVVESANESAMNKKGHRVLCLDGGGIRGLVLIGVLLHLEMELGLGSVINYFDWIAGTSTGGILGLALAAGKSLRECLCLYLRMKDICFRGTRPYDCTPLENLLKSTFGETSVMADLLPFKIMITGVIASEKPLDLHLFRSYTSPSDLISPPSPSSRRSPTVFKPPSEQLIWETARSTGAAPTYFKQHECFVDGGLISNNPTLDALCEINEYNAALEFLDRRQEILPPKVVVSIGTGRPPVIDLLPIEMKPIGLNPLNQYRNYTTLQTLVEILTDQSTQAEGQVVDRARNWCAMLGIRYYRFNPQLSEDVPLSETRGETLINMLWETRAYMVENREKIYNLLHSLTPSEQQV</sequence>
<evidence type="ECO:0000256" key="1">
    <source>
        <dbReference type="ARBA" id="ARBA00013278"/>
    </source>
</evidence>
<keyword evidence="4 7" id="KW-0040">ANK repeat</keyword>
<dbReference type="InterPro" id="IPR047148">
    <property type="entry name" value="PLPL9"/>
</dbReference>
<dbReference type="PROSITE" id="PS50297">
    <property type="entry name" value="ANK_REP_REGION"/>
    <property type="match status" value="1"/>
</dbReference>
<feature type="short sequence motif" description="GXGXXG" evidence="8">
    <location>
        <begin position="479"/>
        <end position="484"/>
    </location>
</feature>
<feature type="short sequence motif" description="GXSXG" evidence="8">
    <location>
        <begin position="512"/>
        <end position="516"/>
    </location>
</feature>
<proteinExistence type="predicted"/>
<feature type="short sequence motif" description="DGA/G" evidence="8">
    <location>
        <begin position="648"/>
        <end position="650"/>
    </location>
</feature>
<keyword evidence="3 8" id="KW-0378">Hydrolase</keyword>
<dbReference type="Pfam" id="PF12796">
    <property type="entry name" value="Ank_2"/>
    <property type="match status" value="2"/>
</dbReference>
<dbReference type="GO" id="GO:0052816">
    <property type="term" value="F:long-chain fatty acyl-CoA hydrolase activity"/>
    <property type="evidence" value="ECO:0007669"/>
    <property type="project" value="TreeGrafter"/>
</dbReference>
<dbReference type="GO" id="GO:2000304">
    <property type="term" value="P:positive regulation of ceramide biosynthetic process"/>
    <property type="evidence" value="ECO:0007669"/>
    <property type="project" value="TreeGrafter"/>
</dbReference>